<evidence type="ECO:0000256" key="6">
    <source>
        <dbReference type="ARBA" id="ARBA00022840"/>
    </source>
</evidence>
<dbReference type="FunFam" id="3.40.50.300:FF:000209">
    <property type="entry name" value="Cell division protein FtsK"/>
    <property type="match status" value="1"/>
</dbReference>
<dbReference type="Pfam" id="PF01580">
    <property type="entry name" value="FtsK_SpoIIIE"/>
    <property type="match status" value="1"/>
</dbReference>
<dbReference type="AlphaFoldDB" id="A0A377R2R7"/>
<keyword evidence="8" id="KW-0131">Cell cycle</keyword>
<comment type="similarity">
    <text evidence="2">Belongs to the FtsK/SpoIIIE/SftA family.</text>
</comment>
<dbReference type="InterPro" id="IPR041027">
    <property type="entry name" value="FtsK_alpha"/>
</dbReference>
<dbReference type="Proteomes" id="UP000254293">
    <property type="component" value="Unassembled WGS sequence"/>
</dbReference>
<keyword evidence="3" id="KW-0132">Cell division</keyword>
<dbReference type="Pfam" id="PF17854">
    <property type="entry name" value="FtsK_alpha"/>
    <property type="match status" value="1"/>
</dbReference>
<dbReference type="Pfam" id="PF09397">
    <property type="entry name" value="FtsK_gamma"/>
    <property type="match status" value="1"/>
</dbReference>
<keyword evidence="15" id="KW-1185">Reference proteome</keyword>
<evidence type="ECO:0000256" key="11">
    <source>
        <dbReference type="PROSITE-ProRule" id="PRU00289"/>
    </source>
</evidence>
<evidence type="ECO:0000256" key="5">
    <source>
        <dbReference type="ARBA" id="ARBA00022829"/>
    </source>
</evidence>
<keyword evidence="6 11" id="KW-0067">ATP-binding</keyword>
<evidence type="ECO:0000256" key="12">
    <source>
        <dbReference type="SAM" id="MobiDB-lite"/>
    </source>
</evidence>
<feature type="compositionally biased region" description="Basic and acidic residues" evidence="12">
    <location>
        <begin position="176"/>
        <end position="191"/>
    </location>
</feature>
<name>A0A377R2R7_9NEIS</name>
<dbReference type="OrthoDB" id="9807790at2"/>
<evidence type="ECO:0000256" key="2">
    <source>
        <dbReference type="ARBA" id="ARBA00006474"/>
    </source>
</evidence>
<feature type="region of interest" description="Disordered" evidence="12">
    <location>
        <begin position="176"/>
        <end position="213"/>
    </location>
</feature>
<evidence type="ECO:0000313" key="14">
    <source>
        <dbReference type="EMBL" id="STR03228.1"/>
    </source>
</evidence>
<keyword evidence="4 11" id="KW-0547">Nucleotide-binding</keyword>
<reference evidence="14 15" key="1">
    <citation type="submission" date="2018-06" db="EMBL/GenBank/DDBJ databases">
        <authorList>
            <consortium name="Pathogen Informatics"/>
            <person name="Doyle S."/>
        </authorList>
    </citation>
    <scope>NUCLEOTIDE SEQUENCE [LARGE SCALE GENOMIC DNA]</scope>
    <source>
        <strain evidence="14 15">NCTC13336</strain>
    </source>
</reference>
<dbReference type="SMART" id="SM00843">
    <property type="entry name" value="Ftsk_gamma"/>
    <property type="match status" value="1"/>
</dbReference>
<dbReference type="PANTHER" id="PTHR22683:SF41">
    <property type="entry name" value="DNA TRANSLOCASE FTSK"/>
    <property type="match status" value="1"/>
</dbReference>
<comment type="subcellular location">
    <subcellularLocation>
        <location evidence="1">Cell inner membrane</location>
    </subcellularLocation>
</comment>
<dbReference type="RefSeq" id="WP_115309119.1">
    <property type="nucleotide sequence ID" value="NZ_UGJJ01000003.1"/>
</dbReference>
<evidence type="ECO:0000256" key="7">
    <source>
        <dbReference type="ARBA" id="ARBA00023125"/>
    </source>
</evidence>
<feature type="compositionally biased region" description="Pro residues" evidence="12">
    <location>
        <begin position="248"/>
        <end position="258"/>
    </location>
</feature>
<dbReference type="InterPro" id="IPR002543">
    <property type="entry name" value="FtsK_dom"/>
</dbReference>
<protein>
    <submittedName>
        <fullName evidence="14">DNA translocase FtsK</fullName>
    </submittedName>
</protein>
<dbReference type="InterPro" id="IPR036388">
    <property type="entry name" value="WH-like_DNA-bd_sf"/>
</dbReference>
<dbReference type="GO" id="GO:0005524">
    <property type="term" value="F:ATP binding"/>
    <property type="evidence" value="ECO:0007669"/>
    <property type="project" value="UniProtKB-UniRule"/>
</dbReference>
<dbReference type="PROSITE" id="PS50901">
    <property type="entry name" value="FTSK"/>
    <property type="match status" value="1"/>
</dbReference>
<dbReference type="PANTHER" id="PTHR22683">
    <property type="entry name" value="SPORULATION PROTEIN RELATED"/>
    <property type="match status" value="1"/>
</dbReference>
<dbReference type="InterPro" id="IPR050206">
    <property type="entry name" value="FtsK/SpoIIIE/SftA"/>
</dbReference>
<feature type="region of interest" description="Disordered" evidence="12">
    <location>
        <begin position="229"/>
        <end position="328"/>
    </location>
</feature>
<dbReference type="SUPFAM" id="SSF46785">
    <property type="entry name" value="Winged helix' DNA-binding domain"/>
    <property type="match status" value="1"/>
</dbReference>
<sequence>MFWFTLCLILTAAIAALCVWRLYLDRGWRRDLRYFNRHGKNRPSENRETQDAAKPLSGAKPNFNSSRAETREADESRAVYERTVEKLRELSPKRYRRLKPEIPPGHHHDSLPIFSVQPQQTSETQQETQQNGEHGFQTASDTSADAPAPPPEIITEDEINRSRRKTVQEILEEEYARIRESEAAAAEKESGNDGAAAETPHPPAPDAPVIKPDEIVRFKRKTVQEILEEENALIRESEAAEKNAEAQDPPPQPPPPDAPVITDTELGRFKREPVESLIEKTGSEPESERKPAPDAEVITPEELRRAQSIRHNRPAAVRAEISPDESSLAGVRERAALRRIERDNRIFSDGLPTPPPSVAATPESGGTEQAAPVQVIGEGDIRSNLLRQQTRRRRLSAAALQNTPPHTIAEAEVRANLAGRDTPAARRLRRVSTVENASVLPAAAPVSAYGGEVVKTPPESRSLNPRAALPRRSRAVFRPRLAADVPPPDATVVEPPAVPDTPPLAVDVPPPAALAFSAELLPPQDGEMPSENPYDDLAAAFAAVSENEEKIRPEEETGGWADTEWSEPEWPSENPQDGNTDDAPDPYAYDSGQLPDFPVELDEEGRYPLPDTGLLLAASHNPEAEQSEEELLENSITIEEKLAEFRVKVKVLESYAGPVITRYEIEPDVGVRGNAVMNLEKDLARSLGVASIRVVETIPGKTCMGLELPNPKRQMIRLSEIFDSPAFARSESKLTLALGHDITGNPVVTDLARAPHLLVAGTTGSGKSVGVNAMILSMLFKARPEDVRMIMIDPKMLELSIYEGIPHLLAPVVTDMRLAANALAWCVNEMEKRYRLMSHLGVRNLAGYNQKIREESRMGRKIGNPFSLTPDNPEPLEKLPFIVVIVDEFADLMMTAGKKIEELIARITQKARAAGIHLILATQRPSVDVITGLIKANIPTRIAFQVSSKIDSRTILDQMGAENLLGQGDMLFLPPGTGYPQRVHGAFASDAEVHGVVEYLKQFGDPDYTEDILTGGTGSDDIFSNANEGRSNEGDSDPLYDQAVACVIKTGKATTSSVQRSLRIGYNRAANLVEQMEADGIISAPDAAGKRTVLARDDGRFDG</sequence>
<dbReference type="SUPFAM" id="SSF52540">
    <property type="entry name" value="P-loop containing nucleoside triphosphate hydrolases"/>
    <property type="match status" value="1"/>
</dbReference>
<feature type="region of interest" description="Disordered" evidence="12">
    <location>
        <begin position="37"/>
        <end position="78"/>
    </location>
</feature>
<dbReference type="InterPro" id="IPR027417">
    <property type="entry name" value="P-loop_NTPase"/>
</dbReference>
<proteinExistence type="inferred from homology"/>
<organism evidence="14 15">
    <name type="scientific">Kingella potus</name>
    <dbReference type="NCBI Taxonomy" id="265175"/>
    <lineage>
        <taxon>Bacteria</taxon>
        <taxon>Pseudomonadati</taxon>
        <taxon>Pseudomonadota</taxon>
        <taxon>Betaproteobacteria</taxon>
        <taxon>Neisseriales</taxon>
        <taxon>Neisseriaceae</taxon>
        <taxon>Kingella</taxon>
    </lineage>
</organism>
<dbReference type="Gene3D" id="3.40.50.300">
    <property type="entry name" value="P-loop containing nucleotide triphosphate hydrolases"/>
    <property type="match status" value="1"/>
</dbReference>
<keyword evidence="7" id="KW-0238">DNA-binding</keyword>
<dbReference type="Gene3D" id="3.30.980.40">
    <property type="match status" value="1"/>
</dbReference>
<evidence type="ECO:0000256" key="10">
    <source>
        <dbReference type="ARBA" id="ARBA00025923"/>
    </source>
</evidence>
<dbReference type="GO" id="GO:0007059">
    <property type="term" value="P:chromosome segregation"/>
    <property type="evidence" value="ECO:0007669"/>
    <property type="project" value="UniProtKB-KW"/>
</dbReference>
<feature type="domain" description="FtsK" evidence="13">
    <location>
        <begin position="744"/>
        <end position="953"/>
    </location>
</feature>
<feature type="region of interest" description="Disordered" evidence="12">
    <location>
        <begin position="346"/>
        <end position="368"/>
    </location>
</feature>
<feature type="region of interest" description="Disordered" evidence="12">
    <location>
        <begin position="118"/>
        <end position="153"/>
    </location>
</feature>
<evidence type="ECO:0000256" key="3">
    <source>
        <dbReference type="ARBA" id="ARBA00022618"/>
    </source>
</evidence>
<evidence type="ECO:0000259" key="13">
    <source>
        <dbReference type="PROSITE" id="PS50901"/>
    </source>
</evidence>
<feature type="binding site" evidence="11">
    <location>
        <begin position="761"/>
        <end position="768"/>
    </location>
    <ligand>
        <name>ATP</name>
        <dbReference type="ChEBI" id="CHEBI:30616"/>
    </ligand>
</feature>
<dbReference type="GO" id="GO:0051301">
    <property type="term" value="P:cell division"/>
    <property type="evidence" value="ECO:0007669"/>
    <property type="project" value="UniProtKB-KW"/>
</dbReference>
<evidence type="ECO:0000256" key="8">
    <source>
        <dbReference type="ARBA" id="ARBA00023306"/>
    </source>
</evidence>
<feature type="region of interest" description="Disordered" evidence="12">
    <location>
        <begin position="547"/>
        <end position="590"/>
    </location>
</feature>
<comment type="subunit">
    <text evidence="10">Homohexamer. Forms a ring that surrounds DNA.</text>
</comment>
<gene>
    <name evidence="14" type="primary">ftsK_2</name>
    <name evidence="14" type="ORF">NCTC13336_02144</name>
</gene>
<dbReference type="CDD" id="cd01127">
    <property type="entry name" value="TrwB_TraG_TraD_VirD4"/>
    <property type="match status" value="1"/>
</dbReference>
<evidence type="ECO:0000256" key="4">
    <source>
        <dbReference type="ARBA" id="ARBA00022741"/>
    </source>
</evidence>
<dbReference type="GO" id="GO:0005886">
    <property type="term" value="C:plasma membrane"/>
    <property type="evidence" value="ECO:0007669"/>
    <property type="project" value="UniProtKB-SubCell"/>
</dbReference>
<dbReference type="GO" id="GO:0003677">
    <property type="term" value="F:DNA binding"/>
    <property type="evidence" value="ECO:0007669"/>
    <property type="project" value="UniProtKB-KW"/>
</dbReference>
<dbReference type="InterPro" id="IPR018541">
    <property type="entry name" value="Ftsk_gamma"/>
</dbReference>
<keyword evidence="5" id="KW-0159">Chromosome partition</keyword>
<feature type="compositionally biased region" description="Basic and acidic residues" evidence="12">
    <location>
        <begin position="42"/>
        <end position="51"/>
    </location>
</feature>
<evidence type="ECO:0000313" key="15">
    <source>
        <dbReference type="Proteomes" id="UP000254293"/>
    </source>
</evidence>
<dbReference type="Gene3D" id="1.10.10.10">
    <property type="entry name" value="Winged helix-like DNA-binding domain superfamily/Winged helix DNA-binding domain"/>
    <property type="match status" value="1"/>
</dbReference>
<feature type="compositionally biased region" description="Basic and acidic residues" evidence="12">
    <location>
        <begin position="232"/>
        <end position="245"/>
    </location>
</feature>
<feature type="compositionally biased region" description="Basic and acidic residues" evidence="12">
    <location>
        <begin position="265"/>
        <end position="293"/>
    </location>
</feature>
<feature type="compositionally biased region" description="Low complexity" evidence="12">
    <location>
        <begin position="118"/>
        <end position="130"/>
    </location>
</feature>
<dbReference type="InterPro" id="IPR036390">
    <property type="entry name" value="WH_DNA-bd_sf"/>
</dbReference>
<dbReference type="EMBL" id="UGJJ01000003">
    <property type="protein sequence ID" value="STR03228.1"/>
    <property type="molecule type" value="Genomic_DNA"/>
</dbReference>
<accession>A0A377R2R7</accession>
<evidence type="ECO:0000256" key="9">
    <source>
        <dbReference type="ARBA" id="ARBA00024784"/>
    </source>
</evidence>
<evidence type="ECO:0000256" key="1">
    <source>
        <dbReference type="ARBA" id="ARBA00004533"/>
    </source>
</evidence>
<feature type="compositionally biased region" description="Basic and acidic residues" evidence="12">
    <location>
        <begin position="68"/>
        <end position="78"/>
    </location>
</feature>
<comment type="function">
    <text evidence="9">Essential cell division protein that coordinates cell division and chromosome segregation. The N-terminus is involved in assembly of the cell-division machinery. The C-terminus functions as a DNA motor that moves dsDNA in an ATP-dependent manner towards the dif recombination site, which is located within the replication terminus region. Translocation stops specifically at Xer-dif sites, where FtsK interacts with the Xer recombinase, allowing activation of chromosome unlinking by recombination. FtsK orienting polar sequences (KOPS) guide the direction of DNA translocation. FtsK can remove proteins from DNA as it translocates, but translocation stops specifically at XerCD-dif site, thereby preventing removal of XerC and XerD from dif.</text>
</comment>